<protein>
    <submittedName>
        <fullName evidence="12">Small-conductance mechanosensitive channel</fullName>
    </submittedName>
</protein>
<dbReference type="InterPro" id="IPR006685">
    <property type="entry name" value="MscS_channel_2nd"/>
</dbReference>
<comment type="caution">
    <text evidence="12">The sequence shown here is derived from an EMBL/GenBank/DDBJ whole genome shotgun (WGS) entry which is preliminary data.</text>
</comment>
<dbReference type="InterPro" id="IPR045276">
    <property type="entry name" value="YbiO_bact"/>
</dbReference>
<evidence type="ECO:0000313" key="13">
    <source>
        <dbReference type="Proteomes" id="UP000284407"/>
    </source>
</evidence>
<feature type="transmembrane region" description="Helical" evidence="8">
    <location>
        <begin position="282"/>
        <end position="304"/>
    </location>
</feature>
<dbReference type="Proteomes" id="UP000284407">
    <property type="component" value="Unassembled WGS sequence"/>
</dbReference>
<dbReference type="Pfam" id="PF21082">
    <property type="entry name" value="MS_channel_3rd"/>
    <property type="match status" value="1"/>
</dbReference>
<feature type="transmembrane region" description="Helical" evidence="8">
    <location>
        <begin position="635"/>
        <end position="657"/>
    </location>
</feature>
<feature type="region of interest" description="Disordered" evidence="7">
    <location>
        <begin position="833"/>
        <end position="863"/>
    </location>
</feature>
<keyword evidence="13" id="KW-1185">Reference proteome</keyword>
<feature type="transmembrane region" description="Helical" evidence="8">
    <location>
        <begin position="203"/>
        <end position="229"/>
    </location>
</feature>
<evidence type="ECO:0000259" key="10">
    <source>
        <dbReference type="Pfam" id="PF21082"/>
    </source>
</evidence>
<dbReference type="PANTHER" id="PTHR30460">
    <property type="entry name" value="MODERATE CONDUCTANCE MECHANOSENSITIVE CHANNEL YBIO"/>
    <property type="match status" value="1"/>
</dbReference>
<dbReference type="EMBL" id="RAQK01000001">
    <property type="protein sequence ID" value="RKE97655.1"/>
    <property type="molecule type" value="Genomic_DNA"/>
</dbReference>
<feature type="compositionally biased region" description="Acidic residues" evidence="7">
    <location>
        <begin position="847"/>
        <end position="856"/>
    </location>
</feature>
<feature type="transmembrane region" description="Helical" evidence="8">
    <location>
        <begin position="523"/>
        <end position="540"/>
    </location>
</feature>
<feature type="transmembrane region" description="Helical" evidence="8">
    <location>
        <begin position="151"/>
        <end position="171"/>
    </location>
</feature>
<dbReference type="PANTHER" id="PTHR30460:SF0">
    <property type="entry name" value="MODERATE CONDUCTANCE MECHANOSENSITIVE CHANNEL YBIO"/>
    <property type="match status" value="1"/>
</dbReference>
<dbReference type="Gene3D" id="3.30.70.100">
    <property type="match status" value="1"/>
</dbReference>
<feature type="domain" description="Mechanosensitive ion channel MscS" evidence="9">
    <location>
        <begin position="656"/>
        <end position="720"/>
    </location>
</feature>
<dbReference type="SUPFAM" id="SSF82689">
    <property type="entry name" value="Mechanosensitive channel protein MscS (YggB), C-terminal domain"/>
    <property type="match status" value="1"/>
</dbReference>
<dbReference type="Pfam" id="PF00924">
    <property type="entry name" value="MS_channel_2nd"/>
    <property type="match status" value="1"/>
</dbReference>
<dbReference type="Gene3D" id="2.30.30.60">
    <property type="match status" value="1"/>
</dbReference>
<name>A0A420DTT9_9RHOB</name>
<evidence type="ECO:0000313" key="12">
    <source>
        <dbReference type="EMBL" id="RKE97655.1"/>
    </source>
</evidence>
<dbReference type="InterPro" id="IPR023408">
    <property type="entry name" value="MscS_beta-dom_sf"/>
</dbReference>
<feature type="transmembrane region" description="Helical" evidence="8">
    <location>
        <begin position="355"/>
        <end position="376"/>
    </location>
</feature>
<keyword evidence="5 8" id="KW-1133">Transmembrane helix</keyword>
<evidence type="ECO:0000256" key="4">
    <source>
        <dbReference type="ARBA" id="ARBA00022692"/>
    </source>
</evidence>
<evidence type="ECO:0000256" key="5">
    <source>
        <dbReference type="ARBA" id="ARBA00022989"/>
    </source>
</evidence>
<comment type="similarity">
    <text evidence="2">Belongs to the MscS (TC 1.A.23) family.</text>
</comment>
<keyword evidence="4 8" id="KW-0812">Transmembrane</keyword>
<feature type="transmembrane region" description="Helical" evidence="8">
    <location>
        <begin position="310"/>
        <end position="334"/>
    </location>
</feature>
<keyword evidence="3" id="KW-1003">Cell membrane</keyword>
<accession>A0A420DTT9</accession>
<sequence>MNGQLHKGEFMNVYRMPATCLKILALLLALIFSPLGGAQAQGIASLFADNAPPATALPASETLAQTLRDAARDGLGIVVIDTEGRVLSQGAGTPAVDPNAPPTAADYSRLMKVQENADRARDALLDRLGSLPDALIEVLYVLRAASPDGTLMLFAKILGLSLLLFAIGVVVEREVFGKRFAKRFVVSRVMENPKGYAEKMPFLVFRFFIGVCGILVSMAVAYVIGVLFFPPLTDSAVQFTVTLINIAYFCCRVAAGLWRMILSPFLSQYRIPFFSDRDAKRLHRWLWLVAGFDICAILFGIWIGELGLNYDIYALVAAMLSAVLVLLNIVLVAVNGRAISNALRRGKEPAEVGMLLRMLSKIWAPAVVAYVLFAWFELTYDLVLENPSSIPLIAGAYGILISIIVVYGVVNYLIERGFARARVLRLLRHKQIEHEAAEQARLEREAHARQMLREDGPDPDPDTALEGGSPAGPLAARIEAASAVSPTRSDLTEADRALLSDAAYDGARPVRVLDSFEALARRVAGILAFVAGAYAFFYIWDNNGARMVESLLDRLLDIMVIIFLGYVVYHAFRIWIDTKIAEESGEEVAAEPGDEGGASSASRLATLLPLFRNFTLIVVVVTIILIVLMEIGINVGPLFAGAGIVGVAVGFGSQALVRDIFAGAFFLFDDAFRKGEYLDVGGVKGTVEKISVRSFQLRHHLGALHTIPFGELQVMTNYSRDWVIMKLPLRVTYDTDVEKVRKLIKQLGNELLEDPVIGQNFIAPLKSQGVIEMQDSAMIIRVKFMTKPGDQWLVRKRVYEDIRALFERESIKFAHREVTVRLADGKVEDMTEAQKRDVAAAAHAALEEEGQTEEPGEASGDDR</sequence>
<gene>
    <name evidence="12" type="ORF">C8N30_2274</name>
</gene>
<evidence type="ECO:0000256" key="8">
    <source>
        <dbReference type="SAM" id="Phobius"/>
    </source>
</evidence>
<feature type="domain" description="Mechanosensitive ion channel MscS C-terminal" evidence="10">
    <location>
        <begin position="729"/>
        <end position="813"/>
    </location>
</feature>
<dbReference type="SUPFAM" id="SSF82861">
    <property type="entry name" value="Mechanosensitive channel protein MscS (YggB), transmembrane region"/>
    <property type="match status" value="1"/>
</dbReference>
<keyword evidence="6 8" id="KW-0472">Membrane</keyword>
<evidence type="ECO:0000259" key="9">
    <source>
        <dbReference type="Pfam" id="PF00924"/>
    </source>
</evidence>
<dbReference type="Gene3D" id="1.10.287.1260">
    <property type="match status" value="1"/>
</dbReference>
<evidence type="ECO:0000259" key="11">
    <source>
        <dbReference type="Pfam" id="PF21088"/>
    </source>
</evidence>
<dbReference type="InterPro" id="IPR011014">
    <property type="entry name" value="MscS_channel_TM-2"/>
</dbReference>
<dbReference type="GO" id="GO:0008381">
    <property type="term" value="F:mechanosensitive monoatomic ion channel activity"/>
    <property type="evidence" value="ECO:0007669"/>
    <property type="project" value="InterPro"/>
</dbReference>
<evidence type="ECO:0000256" key="2">
    <source>
        <dbReference type="ARBA" id="ARBA00008017"/>
    </source>
</evidence>
<dbReference type="Pfam" id="PF21088">
    <property type="entry name" value="MS_channel_1st"/>
    <property type="match status" value="1"/>
</dbReference>
<evidence type="ECO:0000256" key="7">
    <source>
        <dbReference type="SAM" id="MobiDB-lite"/>
    </source>
</evidence>
<feature type="transmembrane region" description="Helical" evidence="8">
    <location>
        <begin position="388"/>
        <end position="414"/>
    </location>
</feature>
<feature type="transmembrane region" description="Helical" evidence="8">
    <location>
        <begin position="241"/>
        <end position="261"/>
    </location>
</feature>
<feature type="transmembrane region" description="Helical" evidence="8">
    <location>
        <begin position="610"/>
        <end position="629"/>
    </location>
</feature>
<evidence type="ECO:0000256" key="1">
    <source>
        <dbReference type="ARBA" id="ARBA00004651"/>
    </source>
</evidence>
<evidence type="ECO:0000256" key="6">
    <source>
        <dbReference type="ARBA" id="ARBA00023136"/>
    </source>
</evidence>
<proteinExistence type="inferred from homology"/>
<dbReference type="SUPFAM" id="SSF50182">
    <property type="entry name" value="Sm-like ribonucleoproteins"/>
    <property type="match status" value="1"/>
</dbReference>
<dbReference type="STRING" id="1443111.Z949_342"/>
<dbReference type="InterPro" id="IPR049142">
    <property type="entry name" value="MS_channel_1st"/>
</dbReference>
<feature type="transmembrane region" description="Helical" evidence="8">
    <location>
        <begin position="555"/>
        <end position="572"/>
    </location>
</feature>
<dbReference type="AlphaFoldDB" id="A0A420DTT9"/>
<organism evidence="12 13">
    <name type="scientific">Sulfitobacter guttiformis</name>
    <dbReference type="NCBI Taxonomy" id="74349"/>
    <lineage>
        <taxon>Bacteria</taxon>
        <taxon>Pseudomonadati</taxon>
        <taxon>Pseudomonadota</taxon>
        <taxon>Alphaproteobacteria</taxon>
        <taxon>Rhodobacterales</taxon>
        <taxon>Roseobacteraceae</taxon>
        <taxon>Sulfitobacter</taxon>
    </lineage>
</organism>
<feature type="domain" description="Mechanosensitive ion channel transmembrane helices 2/3" evidence="11">
    <location>
        <begin position="614"/>
        <end position="654"/>
    </location>
</feature>
<evidence type="ECO:0000256" key="3">
    <source>
        <dbReference type="ARBA" id="ARBA00022475"/>
    </source>
</evidence>
<reference evidence="12 13" key="1">
    <citation type="submission" date="2018-09" db="EMBL/GenBank/DDBJ databases">
        <title>Genomic Encyclopedia of Archaeal and Bacterial Type Strains, Phase II (KMG-II): from individual species to whole genera.</title>
        <authorList>
            <person name="Goeker M."/>
        </authorList>
    </citation>
    <scope>NUCLEOTIDE SEQUENCE [LARGE SCALE GENOMIC DNA]</scope>
    <source>
        <strain evidence="12 13">DSM 11458</strain>
    </source>
</reference>
<dbReference type="InterPro" id="IPR049278">
    <property type="entry name" value="MS_channel_C"/>
</dbReference>
<dbReference type="GO" id="GO:0005886">
    <property type="term" value="C:plasma membrane"/>
    <property type="evidence" value="ECO:0007669"/>
    <property type="project" value="UniProtKB-SubCell"/>
</dbReference>
<comment type="subcellular location">
    <subcellularLocation>
        <location evidence="1">Cell membrane</location>
        <topology evidence="1">Multi-pass membrane protein</topology>
    </subcellularLocation>
</comment>
<dbReference type="InterPro" id="IPR011066">
    <property type="entry name" value="MscS_channel_C_sf"/>
</dbReference>
<dbReference type="InterPro" id="IPR010920">
    <property type="entry name" value="LSM_dom_sf"/>
</dbReference>